<feature type="region of interest" description="Disordered" evidence="1">
    <location>
        <begin position="295"/>
        <end position="344"/>
    </location>
</feature>
<dbReference type="SUPFAM" id="SSF47473">
    <property type="entry name" value="EF-hand"/>
    <property type="match status" value="1"/>
</dbReference>
<name>A0ABD2PL58_9PLAT</name>
<accession>A0ABD2PL58</accession>
<evidence type="ECO:0000256" key="1">
    <source>
        <dbReference type="SAM" id="MobiDB-lite"/>
    </source>
</evidence>
<organism evidence="2 3">
    <name type="scientific">Cichlidogyrus casuarinus</name>
    <dbReference type="NCBI Taxonomy" id="1844966"/>
    <lineage>
        <taxon>Eukaryota</taxon>
        <taxon>Metazoa</taxon>
        <taxon>Spiralia</taxon>
        <taxon>Lophotrochozoa</taxon>
        <taxon>Platyhelminthes</taxon>
        <taxon>Monogenea</taxon>
        <taxon>Monopisthocotylea</taxon>
        <taxon>Dactylogyridea</taxon>
        <taxon>Ancyrocephalidae</taxon>
        <taxon>Cichlidogyrus</taxon>
    </lineage>
</organism>
<dbReference type="InterPro" id="IPR011992">
    <property type="entry name" value="EF-hand-dom_pair"/>
</dbReference>
<feature type="region of interest" description="Disordered" evidence="1">
    <location>
        <begin position="252"/>
        <end position="276"/>
    </location>
</feature>
<dbReference type="Gene3D" id="1.10.238.10">
    <property type="entry name" value="EF-hand"/>
    <property type="match status" value="1"/>
</dbReference>
<reference evidence="2 3" key="1">
    <citation type="submission" date="2024-11" db="EMBL/GenBank/DDBJ databases">
        <title>Adaptive evolution of stress response genes in parasites aligns with host niche diversity.</title>
        <authorList>
            <person name="Hahn C."/>
            <person name="Resl P."/>
        </authorList>
    </citation>
    <scope>NUCLEOTIDE SEQUENCE [LARGE SCALE GENOMIC DNA]</scope>
    <source>
        <strain evidence="2">EGGRZ-B1_66</strain>
        <tissue evidence="2">Body</tissue>
    </source>
</reference>
<comment type="caution">
    <text evidence="2">The sequence shown here is derived from an EMBL/GenBank/DDBJ whole genome shotgun (WGS) entry which is preliminary data.</text>
</comment>
<feature type="compositionally biased region" description="Acidic residues" evidence="1">
    <location>
        <begin position="318"/>
        <end position="333"/>
    </location>
</feature>
<dbReference type="Proteomes" id="UP001626550">
    <property type="component" value="Unassembled WGS sequence"/>
</dbReference>
<evidence type="ECO:0000313" key="2">
    <source>
        <dbReference type="EMBL" id="KAL3308059.1"/>
    </source>
</evidence>
<evidence type="ECO:0000313" key="3">
    <source>
        <dbReference type="Proteomes" id="UP001626550"/>
    </source>
</evidence>
<dbReference type="EMBL" id="JBJKFK010005949">
    <property type="protein sequence ID" value="KAL3308059.1"/>
    <property type="molecule type" value="Genomic_DNA"/>
</dbReference>
<sequence>MEKERSIVSISQLQAYCSQFMELSLQFSSKCVALEDCQRLLQAQYKLDEETFSQIFTFADHDMDSHLDKVEYCVFSHVASLIQSDSKMVLPELMSIDLHKFVASRLQELTISDEEIMPKAELLSDPSIARARPTPLKIGISFQEQNSPNSSQHCSAMGLRNLSSDRISTENELLRLPPPKGRELTTKQSQTLQPGFAPPDFKKGHKRASSMGSTCVNHGNFLWKNTPVSNSFVSSSPLGDSAILIESCTNVTITPPKNRHSSQTASIPSRNEPVTFQDEASNDIEALIPLKKEESALPRSAFRPPDCKEKSLSSQEMSEQDENSSINDSEDSSPDSSVTSDEYASHRPIKTVSYAQAVNSDIHVYISQRADPIQVLSAATGRPGNVIAKLEPTKRRKLLKSLVREAKLMNHILLRLNNELQGEVHELSDQRTSLSAQLQHLGLIEKNP</sequence>
<feature type="region of interest" description="Disordered" evidence="1">
    <location>
        <begin position="175"/>
        <end position="209"/>
    </location>
</feature>
<protein>
    <recommendedName>
        <fullName evidence="4">EF-hand domain-containing protein</fullName>
    </recommendedName>
</protein>
<keyword evidence="3" id="KW-1185">Reference proteome</keyword>
<proteinExistence type="predicted"/>
<feature type="compositionally biased region" description="Polar residues" evidence="1">
    <location>
        <begin position="252"/>
        <end position="274"/>
    </location>
</feature>
<evidence type="ECO:0008006" key="4">
    <source>
        <dbReference type="Google" id="ProtNLM"/>
    </source>
</evidence>
<dbReference type="AlphaFoldDB" id="A0ABD2PL58"/>
<gene>
    <name evidence="2" type="ORF">Ciccas_013413</name>
</gene>